<accession>A0ABP7N0X8</accession>
<dbReference type="Pfam" id="PF00005">
    <property type="entry name" value="ABC_tran"/>
    <property type="match status" value="1"/>
</dbReference>
<dbReference type="PANTHER" id="PTHR24220">
    <property type="entry name" value="IMPORT ATP-BINDING PROTEIN"/>
    <property type="match status" value="1"/>
</dbReference>
<evidence type="ECO:0000313" key="5">
    <source>
        <dbReference type="Proteomes" id="UP001501591"/>
    </source>
</evidence>
<dbReference type="Proteomes" id="UP001501591">
    <property type="component" value="Unassembled WGS sequence"/>
</dbReference>
<dbReference type="InterPro" id="IPR027417">
    <property type="entry name" value="P-loop_NTPase"/>
</dbReference>
<organism evidence="4 5">
    <name type="scientific">Microbacterium soli</name>
    <dbReference type="NCBI Taxonomy" id="446075"/>
    <lineage>
        <taxon>Bacteria</taxon>
        <taxon>Bacillati</taxon>
        <taxon>Actinomycetota</taxon>
        <taxon>Actinomycetes</taxon>
        <taxon>Micrococcales</taxon>
        <taxon>Microbacteriaceae</taxon>
        <taxon>Microbacterium</taxon>
    </lineage>
</organism>
<reference evidence="5" key="1">
    <citation type="journal article" date="2019" name="Int. J. Syst. Evol. Microbiol.">
        <title>The Global Catalogue of Microorganisms (GCM) 10K type strain sequencing project: providing services to taxonomists for standard genome sequencing and annotation.</title>
        <authorList>
            <consortium name="The Broad Institute Genomics Platform"/>
            <consortium name="The Broad Institute Genome Sequencing Center for Infectious Disease"/>
            <person name="Wu L."/>
            <person name="Ma J."/>
        </authorList>
    </citation>
    <scope>NUCLEOTIDE SEQUENCE [LARGE SCALE GENOMIC DNA]</scope>
    <source>
        <strain evidence="5">JCM 17024</strain>
    </source>
</reference>
<dbReference type="RefSeq" id="WP_344818352.1">
    <property type="nucleotide sequence ID" value="NZ_BAABCP010000001.1"/>
</dbReference>
<dbReference type="InterPro" id="IPR003439">
    <property type="entry name" value="ABC_transporter-like_ATP-bd"/>
</dbReference>
<evidence type="ECO:0000259" key="3">
    <source>
        <dbReference type="PROSITE" id="PS50893"/>
    </source>
</evidence>
<name>A0ABP7N0X8_9MICO</name>
<dbReference type="Gene3D" id="3.40.50.300">
    <property type="entry name" value="P-loop containing nucleotide triphosphate hydrolases"/>
    <property type="match status" value="1"/>
</dbReference>
<dbReference type="EMBL" id="BAABCP010000001">
    <property type="protein sequence ID" value="GAA3932929.1"/>
    <property type="molecule type" value="Genomic_DNA"/>
</dbReference>
<keyword evidence="5" id="KW-1185">Reference proteome</keyword>
<dbReference type="PROSITE" id="PS50893">
    <property type="entry name" value="ABC_TRANSPORTER_2"/>
    <property type="match status" value="1"/>
</dbReference>
<evidence type="ECO:0000313" key="4">
    <source>
        <dbReference type="EMBL" id="GAA3932929.1"/>
    </source>
</evidence>
<evidence type="ECO:0000256" key="2">
    <source>
        <dbReference type="ARBA" id="ARBA00022840"/>
    </source>
</evidence>
<feature type="domain" description="ABC transporter" evidence="3">
    <location>
        <begin position="18"/>
        <end position="263"/>
    </location>
</feature>
<gene>
    <name evidence="4" type="ORF">GCM10022383_09330</name>
</gene>
<proteinExistence type="predicted"/>
<dbReference type="PROSITE" id="PS00211">
    <property type="entry name" value="ABC_TRANSPORTER_1"/>
    <property type="match status" value="1"/>
</dbReference>
<keyword evidence="1" id="KW-0547">Nucleotide-binding</keyword>
<evidence type="ECO:0000256" key="1">
    <source>
        <dbReference type="ARBA" id="ARBA00022741"/>
    </source>
</evidence>
<protein>
    <recommendedName>
        <fullName evidence="3">ABC transporter domain-containing protein</fullName>
    </recommendedName>
</protein>
<dbReference type="SUPFAM" id="SSF52540">
    <property type="entry name" value="P-loop containing nucleoside triphosphate hydrolases"/>
    <property type="match status" value="1"/>
</dbReference>
<sequence length="269" mass="28986">MARATIASAPTTTTRSIVEFRGITKRYRSGEDGPAALEDVTLSIRTGEIFGIVGESGAGKSTLLELVNGLTLPTAGSVSVGGVDVAGLDRRGMRALRRGIGTVFQGVHLLSNSTVRENIRLPLRLAGRRGEDALSGRQQAEEVERMLSFVGLAHRADHYPAQLSGGERQRVGLARALVTRPSLLLCDEPTSSLDASTTGDVLRVLADAREKLGTTVIVITHDLDVVKVLCDRAALLEKGRLREVFPITRSAAERTLPSYYEQVKRELMS</sequence>
<dbReference type="SMART" id="SM00382">
    <property type="entry name" value="AAA"/>
    <property type="match status" value="1"/>
</dbReference>
<comment type="caution">
    <text evidence="4">The sequence shown here is derived from an EMBL/GenBank/DDBJ whole genome shotgun (WGS) entry which is preliminary data.</text>
</comment>
<dbReference type="InterPro" id="IPR017871">
    <property type="entry name" value="ABC_transporter-like_CS"/>
</dbReference>
<dbReference type="InterPro" id="IPR015854">
    <property type="entry name" value="ABC_transpr_LolD-like"/>
</dbReference>
<keyword evidence="2" id="KW-0067">ATP-binding</keyword>
<dbReference type="InterPro" id="IPR003593">
    <property type="entry name" value="AAA+_ATPase"/>
</dbReference>